<dbReference type="EMBL" id="JARPTC010000003">
    <property type="protein sequence ID" value="MDO7786101.1"/>
    <property type="molecule type" value="Genomic_DNA"/>
</dbReference>
<accession>A0AAW7Z9W0</accession>
<dbReference type="RefSeq" id="WP_304540929.1">
    <property type="nucleotide sequence ID" value="NZ_JARPTC010000003.1"/>
</dbReference>
<dbReference type="Proteomes" id="UP001172911">
    <property type="component" value="Unassembled WGS sequence"/>
</dbReference>
<name>A0AAW7Z9W0_9FIRM</name>
<dbReference type="AlphaFoldDB" id="A0AAW7Z9W0"/>
<protein>
    <submittedName>
        <fullName evidence="1">Uncharacterized protein</fullName>
    </submittedName>
</protein>
<keyword evidence="2" id="KW-1185">Reference proteome</keyword>
<reference evidence="1" key="1">
    <citation type="journal article" date="2023" name="J. Hazard. Mater.">
        <title>Anaerobic biodegradation of pyrene and benzo[a]pyrene by a new sulfate-reducing Desulforamulus aquiferis strain DSA.</title>
        <authorList>
            <person name="Zhang Z."/>
            <person name="Sun J."/>
            <person name="Gong X."/>
            <person name="Wang C."/>
            <person name="Wang H."/>
        </authorList>
    </citation>
    <scope>NUCLEOTIDE SEQUENCE</scope>
    <source>
        <strain evidence="1">DSA</strain>
    </source>
</reference>
<sequence length="70" mass="8237">MKIEVAPHRCFRSSKRHDELGINITFIATATTKQDRQKLRKLWEELEENDSLMESLRTIESMTGEEEKNS</sequence>
<comment type="caution">
    <text evidence="1">The sequence shown here is derived from an EMBL/GenBank/DDBJ whole genome shotgun (WGS) entry which is preliminary data.</text>
</comment>
<evidence type="ECO:0000313" key="2">
    <source>
        <dbReference type="Proteomes" id="UP001172911"/>
    </source>
</evidence>
<proteinExistence type="predicted"/>
<gene>
    <name evidence="1" type="ORF">P6N53_02555</name>
</gene>
<organism evidence="1 2">
    <name type="scientific">Desulforamulus aquiferis</name>
    <dbReference type="NCBI Taxonomy" id="1397668"/>
    <lineage>
        <taxon>Bacteria</taxon>
        <taxon>Bacillati</taxon>
        <taxon>Bacillota</taxon>
        <taxon>Clostridia</taxon>
        <taxon>Eubacteriales</taxon>
        <taxon>Peptococcaceae</taxon>
        <taxon>Desulforamulus</taxon>
    </lineage>
</organism>
<reference evidence="1" key="2">
    <citation type="submission" date="2023-03" db="EMBL/GenBank/DDBJ databases">
        <authorList>
            <person name="Zhang Z."/>
        </authorList>
    </citation>
    <scope>NUCLEOTIDE SEQUENCE</scope>
    <source>
        <strain evidence="1">DSA</strain>
    </source>
</reference>
<evidence type="ECO:0000313" key="1">
    <source>
        <dbReference type="EMBL" id="MDO7786101.1"/>
    </source>
</evidence>